<dbReference type="EMBL" id="CP022657">
    <property type="protein sequence ID" value="ASS74011.1"/>
    <property type="molecule type" value="Genomic_DNA"/>
</dbReference>
<dbReference type="InterPro" id="IPR004410">
    <property type="entry name" value="Malonyl_CoA-ACP_transAc_FabD"/>
</dbReference>
<evidence type="ECO:0000259" key="5">
    <source>
        <dbReference type="SMART" id="SM00827"/>
    </source>
</evidence>
<evidence type="ECO:0000256" key="3">
    <source>
        <dbReference type="ARBA" id="ARBA00023315"/>
    </source>
</evidence>
<sequence length="423" mass="45453">MNKIVAMFPGQASQFVGMGKFWIENHESVRQRFAEASEILGFDLAALCLGGPALQLNQTENTQVALLTSSVAMFEVFQKETGIKLDYLAGHSIGELSALTAAGVFQFADGVRIARARGEAMSSCNAGGTASMSAVTRIKGELVETVVAALDGAGHDVQVANYNSPTQTILSGSKAGLALAGEQLEALGARVVALNVSGPFHSRYMADASEALANVLQSVTLGTMAIPVMNGQEGRLYTAQDDVKAALVSQLTAPVRWTSVLDQLSAQGVRNWLEMGPGTVLKKLVLQTVPEASAFTYDQEADRADWVAQEAKIRESILQAPNAVGLCLGAAVSTRNLNWDEAAYQTGVVQPYKEIQALHEKIEQEKRLPETAEMVRAFALLKTIFQTKGTPLQDQAYRLQRIVKQSGTEELFPEHLEVVEGGR</sequence>
<evidence type="ECO:0000313" key="6">
    <source>
        <dbReference type="EMBL" id="ASS74011.1"/>
    </source>
</evidence>
<dbReference type="PANTHER" id="PTHR42681">
    <property type="entry name" value="MALONYL-COA-ACYL CARRIER PROTEIN TRANSACYLASE, MITOCHONDRIAL"/>
    <property type="match status" value="1"/>
</dbReference>
<dbReference type="InterPro" id="IPR001227">
    <property type="entry name" value="Ac_transferase_dom_sf"/>
</dbReference>
<comment type="catalytic activity">
    <reaction evidence="4">
        <text>holo-[ACP] + malonyl-CoA = malonyl-[ACP] + CoA</text>
        <dbReference type="Rhea" id="RHEA:41792"/>
        <dbReference type="Rhea" id="RHEA-COMP:9623"/>
        <dbReference type="Rhea" id="RHEA-COMP:9685"/>
        <dbReference type="ChEBI" id="CHEBI:57287"/>
        <dbReference type="ChEBI" id="CHEBI:57384"/>
        <dbReference type="ChEBI" id="CHEBI:64479"/>
        <dbReference type="ChEBI" id="CHEBI:78449"/>
        <dbReference type="EC" id="2.3.1.39"/>
    </reaction>
</comment>
<dbReference type="SMART" id="SM00827">
    <property type="entry name" value="PKS_AT"/>
    <property type="match status" value="1"/>
</dbReference>
<dbReference type="OrthoDB" id="9805460at2"/>
<evidence type="ECO:0000256" key="1">
    <source>
        <dbReference type="ARBA" id="ARBA00013258"/>
    </source>
</evidence>
<name>A0A223CXI5_9BACL</name>
<feature type="domain" description="Malonyl-CoA:ACP transacylase (MAT)" evidence="5">
    <location>
        <begin position="7"/>
        <end position="306"/>
    </location>
</feature>
<keyword evidence="3" id="KW-0012">Acyltransferase</keyword>
<dbReference type="PANTHER" id="PTHR42681:SF1">
    <property type="entry name" value="MALONYL-COA-ACYL CARRIER PROTEIN TRANSACYLASE, MITOCHONDRIAL"/>
    <property type="match status" value="1"/>
</dbReference>
<dbReference type="GO" id="GO:0004314">
    <property type="term" value="F:[acyl-carrier-protein] S-malonyltransferase activity"/>
    <property type="evidence" value="ECO:0007669"/>
    <property type="project" value="UniProtKB-EC"/>
</dbReference>
<dbReference type="SUPFAM" id="SSF55048">
    <property type="entry name" value="Probable ACP-binding domain of malonyl-CoA ACP transacylase"/>
    <property type="match status" value="1"/>
</dbReference>
<dbReference type="NCBIfam" id="TIGR00128">
    <property type="entry name" value="fabD"/>
    <property type="match status" value="1"/>
</dbReference>
<organism evidence="6 7">
    <name type="scientific">Tumebacillus algifaecis</name>
    <dbReference type="NCBI Taxonomy" id="1214604"/>
    <lineage>
        <taxon>Bacteria</taxon>
        <taxon>Bacillati</taxon>
        <taxon>Bacillota</taxon>
        <taxon>Bacilli</taxon>
        <taxon>Bacillales</taxon>
        <taxon>Alicyclobacillaceae</taxon>
        <taxon>Tumebacillus</taxon>
    </lineage>
</organism>
<dbReference type="InterPro" id="IPR016035">
    <property type="entry name" value="Acyl_Trfase/lysoPLipase"/>
</dbReference>
<dbReference type="Gene3D" id="3.40.366.10">
    <property type="entry name" value="Malonyl-Coenzyme A Acyl Carrier Protein, domain 2"/>
    <property type="match status" value="1"/>
</dbReference>
<accession>A0A223CXI5</accession>
<dbReference type="KEGG" id="tab:CIG75_02790"/>
<dbReference type="GO" id="GO:0006633">
    <property type="term" value="P:fatty acid biosynthetic process"/>
    <property type="evidence" value="ECO:0007669"/>
    <property type="project" value="TreeGrafter"/>
</dbReference>
<evidence type="ECO:0000256" key="2">
    <source>
        <dbReference type="ARBA" id="ARBA00022679"/>
    </source>
</evidence>
<keyword evidence="2 6" id="KW-0808">Transferase</keyword>
<proteinExistence type="predicted"/>
<gene>
    <name evidence="6" type="primary">fabD</name>
    <name evidence="6" type="ORF">CIG75_02790</name>
</gene>
<dbReference type="SUPFAM" id="SSF52151">
    <property type="entry name" value="FabD/lysophospholipase-like"/>
    <property type="match status" value="1"/>
</dbReference>
<reference evidence="6 7" key="1">
    <citation type="journal article" date="2015" name="Int. J. Syst. Evol. Microbiol.">
        <title>Tumebacillus algifaecis sp. nov., isolated from decomposing algal scum.</title>
        <authorList>
            <person name="Wu Y.F."/>
            <person name="Zhang B."/>
            <person name="Xing P."/>
            <person name="Wu Q.L."/>
            <person name="Liu S.J."/>
        </authorList>
    </citation>
    <scope>NUCLEOTIDE SEQUENCE [LARGE SCALE GENOMIC DNA]</scope>
    <source>
        <strain evidence="6 7">THMBR28</strain>
    </source>
</reference>
<dbReference type="Proteomes" id="UP000214688">
    <property type="component" value="Chromosome"/>
</dbReference>
<dbReference type="InterPro" id="IPR016036">
    <property type="entry name" value="Malonyl_transacylase_ACP-bd"/>
</dbReference>
<dbReference type="GO" id="GO:0005829">
    <property type="term" value="C:cytosol"/>
    <property type="evidence" value="ECO:0007669"/>
    <property type="project" value="TreeGrafter"/>
</dbReference>
<evidence type="ECO:0000256" key="4">
    <source>
        <dbReference type="ARBA" id="ARBA00048462"/>
    </source>
</evidence>
<dbReference type="RefSeq" id="WP_094235270.1">
    <property type="nucleotide sequence ID" value="NZ_CP022657.1"/>
</dbReference>
<protein>
    <recommendedName>
        <fullName evidence="1">[acyl-carrier-protein] S-malonyltransferase</fullName>
        <ecNumber evidence="1">2.3.1.39</ecNumber>
    </recommendedName>
</protein>
<dbReference type="Gene3D" id="3.30.70.250">
    <property type="entry name" value="Malonyl-CoA ACP transacylase, ACP-binding"/>
    <property type="match status" value="1"/>
</dbReference>
<keyword evidence="7" id="KW-1185">Reference proteome</keyword>
<dbReference type="Pfam" id="PF00698">
    <property type="entry name" value="Acyl_transf_1"/>
    <property type="match status" value="1"/>
</dbReference>
<dbReference type="InterPro" id="IPR050858">
    <property type="entry name" value="Mal-CoA-ACP_Trans/PKS_FabD"/>
</dbReference>
<evidence type="ECO:0000313" key="7">
    <source>
        <dbReference type="Proteomes" id="UP000214688"/>
    </source>
</evidence>
<dbReference type="InterPro" id="IPR014043">
    <property type="entry name" value="Acyl_transferase_dom"/>
</dbReference>
<dbReference type="AlphaFoldDB" id="A0A223CXI5"/>
<dbReference type="EC" id="2.3.1.39" evidence="1"/>